<name>A0A0M8NX01_9EURO</name>
<comment type="caution">
    <text evidence="1">The sequence shown here is derived from an EMBL/GenBank/DDBJ whole genome shotgun (WGS) entry which is preliminary data.</text>
</comment>
<keyword evidence="2" id="KW-1185">Reference proteome</keyword>
<reference evidence="1 2" key="1">
    <citation type="submission" date="2015-08" db="EMBL/GenBank/DDBJ databases">
        <title>Genome sequencing of Penicillium nordicum.</title>
        <authorList>
            <person name="Nguyen H.D."/>
            <person name="Seifert K.A."/>
        </authorList>
    </citation>
    <scope>NUCLEOTIDE SEQUENCE [LARGE SCALE GENOMIC DNA]</scope>
    <source>
        <strain evidence="1 2">DAOMC 185683</strain>
    </source>
</reference>
<dbReference type="AlphaFoldDB" id="A0A0M8NX01"/>
<evidence type="ECO:0000313" key="1">
    <source>
        <dbReference type="EMBL" id="KOS41086.1"/>
    </source>
</evidence>
<gene>
    <name evidence="1" type="ORF">ACN38_g8035</name>
</gene>
<dbReference type="Proteomes" id="UP000037696">
    <property type="component" value="Unassembled WGS sequence"/>
</dbReference>
<proteinExistence type="predicted"/>
<dbReference type="EMBL" id="LHQQ01000142">
    <property type="protein sequence ID" value="KOS41086.1"/>
    <property type="molecule type" value="Genomic_DNA"/>
</dbReference>
<accession>A0A0M8NX01</accession>
<evidence type="ECO:0000313" key="2">
    <source>
        <dbReference type="Proteomes" id="UP000037696"/>
    </source>
</evidence>
<sequence>MGVTKVQDQRSYNVKWAPKTKSKVSWENQSAKLGFSSANGKAESGWWQMAHLGICRGCKLTSSTRRRFTGENLWLTERIVGTRERRGGDC</sequence>
<protein>
    <submittedName>
        <fullName evidence="1">Uncharacterized protein</fullName>
    </submittedName>
</protein>
<organism evidence="1 2">
    <name type="scientific">Penicillium nordicum</name>
    <dbReference type="NCBI Taxonomy" id="229535"/>
    <lineage>
        <taxon>Eukaryota</taxon>
        <taxon>Fungi</taxon>
        <taxon>Dikarya</taxon>
        <taxon>Ascomycota</taxon>
        <taxon>Pezizomycotina</taxon>
        <taxon>Eurotiomycetes</taxon>
        <taxon>Eurotiomycetidae</taxon>
        <taxon>Eurotiales</taxon>
        <taxon>Aspergillaceae</taxon>
        <taxon>Penicillium</taxon>
    </lineage>
</organism>